<feature type="transmembrane region" description="Helical" evidence="3">
    <location>
        <begin position="40"/>
        <end position="65"/>
    </location>
</feature>
<keyword evidence="5" id="KW-1185">Reference proteome</keyword>
<keyword evidence="1 3" id="KW-0812">Transmembrane</keyword>
<dbReference type="PANTHER" id="PTHR37815">
    <property type="entry name" value="UPF0397 PROTEIN BC_2624-RELATED"/>
    <property type="match status" value="1"/>
</dbReference>
<gene>
    <name evidence="4" type="ORF">RU93_GL001137</name>
</gene>
<dbReference type="Proteomes" id="UP000182149">
    <property type="component" value="Unassembled WGS sequence"/>
</dbReference>
<feature type="transmembrane region" description="Helical" evidence="3">
    <location>
        <begin position="71"/>
        <end position="93"/>
    </location>
</feature>
<dbReference type="InterPro" id="IPR009825">
    <property type="entry name" value="ECF_substrate-spec-like"/>
</dbReference>
<dbReference type="OrthoDB" id="411368at2"/>
<feature type="transmembrane region" description="Helical" evidence="3">
    <location>
        <begin position="6"/>
        <end position="28"/>
    </location>
</feature>
<proteinExistence type="predicted"/>
<evidence type="ECO:0000256" key="1">
    <source>
        <dbReference type="ARBA" id="ARBA00022692"/>
    </source>
</evidence>
<accession>A0A1L8QWS4</accession>
<feature type="transmembrane region" description="Helical" evidence="3">
    <location>
        <begin position="138"/>
        <end position="154"/>
    </location>
</feature>
<organism evidence="4 5">
    <name type="scientific">Enterococcus aquimarinus</name>
    <dbReference type="NCBI Taxonomy" id="328396"/>
    <lineage>
        <taxon>Bacteria</taxon>
        <taxon>Bacillati</taxon>
        <taxon>Bacillota</taxon>
        <taxon>Bacilli</taxon>
        <taxon>Lactobacillales</taxon>
        <taxon>Enterococcaceae</taxon>
        <taxon>Enterococcus</taxon>
    </lineage>
</organism>
<dbReference type="EMBL" id="JXKD01000002">
    <property type="protein sequence ID" value="OJG11904.1"/>
    <property type="molecule type" value="Genomic_DNA"/>
</dbReference>
<evidence type="ECO:0000313" key="4">
    <source>
        <dbReference type="EMBL" id="OJG11904.1"/>
    </source>
</evidence>
<keyword evidence="2 3" id="KW-1133">Transmembrane helix</keyword>
<dbReference type="PANTHER" id="PTHR37815:SF3">
    <property type="entry name" value="UPF0397 PROTEIN SPR0429"/>
    <property type="match status" value="1"/>
</dbReference>
<dbReference type="AlphaFoldDB" id="A0A1L8QWS4"/>
<dbReference type="Gene3D" id="1.10.1760.20">
    <property type="match status" value="1"/>
</dbReference>
<dbReference type="RefSeq" id="WP_071874072.1">
    <property type="nucleotide sequence ID" value="NZ_JBHSHF010000012.1"/>
</dbReference>
<protein>
    <submittedName>
        <fullName evidence="4">Membrane protein</fullName>
    </submittedName>
</protein>
<dbReference type="Pfam" id="PF07155">
    <property type="entry name" value="ECF-ribofla_trS"/>
    <property type="match status" value="1"/>
</dbReference>
<name>A0A1L8QWS4_9ENTE</name>
<feature type="transmembrane region" description="Helical" evidence="3">
    <location>
        <begin position="105"/>
        <end position="126"/>
    </location>
</feature>
<evidence type="ECO:0000313" key="5">
    <source>
        <dbReference type="Proteomes" id="UP000182149"/>
    </source>
</evidence>
<sequence>MTLQKQLVKIALLTALTVAVSLLFIFPVPGTNGFVTLAEVGIYTAAFLLGPLGGFWVGALSGGLIDLFSGYPQWIIASVLIHGIQGGIAGYFFRKNNRWFDTFGFLSGSVWMVLGYALATGLMYTWPAGVASLFGNTIQNIFGVTLTIFLMSALRKINHPLMKEGVR</sequence>
<evidence type="ECO:0000256" key="2">
    <source>
        <dbReference type="ARBA" id="ARBA00022989"/>
    </source>
</evidence>
<dbReference type="STRING" id="328396.RU93_GL001137"/>
<comment type="caution">
    <text evidence="4">The sequence shown here is derived from an EMBL/GenBank/DDBJ whole genome shotgun (WGS) entry which is preliminary data.</text>
</comment>
<dbReference type="GO" id="GO:0016020">
    <property type="term" value="C:membrane"/>
    <property type="evidence" value="ECO:0007669"/>
    <property type="project" value="InterPro"/>
</dbReference>
<reference evidence="4 5" key="1">
    <citation type="submission" date="2014-12" db="EMBL/GenBank/DDBJ databases">
        <title>Draft genome sequences of 29 type strains of Enterococci.</title>
        <authorList>
            <person name="Zhong Z."/>
            <person name="Sun Z."/>
            <person name="Liu W."/>
            <person name="Zhang W."/>
            <person name="Zhang H."/>
        </authorList>
    </citation>
    <scope>NUCLEOTIDE SEQUENCE [LARGE SCALE GENOMIC DNA]</scope>
    <source>
        <strain evidence="4 5">DSM 17690</strain>
    </source>
</reference>
<evidence type="ECO:0000256" key="3">
    <source>
        <dbReference type="SAM" id="Phobius"/>
    </source>
</evidence>
<keyword evidence="3" id="KW-0472">Membrane</keyword>